<evidence type="ECO:0000313" key="11">
    <source>
        <dbReference type="Proteomes" id="UP000825729"/>
    </source>
</evidence>
<dbReference type="GO" id="GO:0003700">
    <property type="term" value="F:DNA-binding transcription factor activity"/>
    <property type="evidence" value="ECO:0007669"/>
    <property type="project" value="InterPro"/>
</dbReference>
<dbReference type="Pfam" id="PF00072">
    <property type="entry name" value="Response_reg"/>
    <property type="match status" value="1"/>
</dbReference>
<dbReference type="PANTHER" id="PTHR31312:SF4">
    <property type="entry name" value="TWO-COMPONENT RESPONSE REGULATOR-LIKE APRR2"/>
    <property type="match status" value="1"/>
</dbReference>
<dbReference type="InterPro" id="IPR017930">
    <property type="entry name" value="Myb_dom"/>
</dbReference>
<evidence type="ECO:0008006" key="12">
    <source>
        <dbReference type="Google" id="ProtNLM"/>
    </source>
</evidence>
<proteinExistence type="predicted"/>
<dbReference type="Gene3D" id="1.10.10.60">
    <property type="entry name" value="Homeodomain-like"/>
    <property type="match status" value="1"/>
</dbReference>
<dbReference type="GO" id="GO:0000160">
    <property type="term" value="P:phosphorelay signal transduction system"/>
    <property type="evidence" value="ECO:0007669"/>
    <property type="project" value="InterPro"/>
</dbReference>
<dbReference type="NCBIfam" id="TIGR01557">
    <property type="entry name" value="myb_SHAQKYF"/>
    <property type="match status" value="1"/>
</dbReference>
<dbReference type="SUPFAM" id="SSF46689">
    <property type="entry name" value="Homeodomain-like"/>
    <property type="match status" value="1"/>
</dbReference>
<evidence type="ECO:0000256" key="7">
    <source>
        <dbReference type="PROSITE-ProRule" id="PRU00169"/>
    </source>
</evidence>
<keyword evidence="4" id="KW-0804">Transcription</keyword>
<evidence type="ECO:0000256" key="5">
    <source>
        <dbReference type="ARBA" id="ARBA00023242"/>
    </source>
</evidence>
<comment type="subcellular location">
    <subcellularLocation>
        <location evidence="1">Nucleus</location>
    </subcellularLocation>
</comment>
<keyword evidence="2" id="KW-0805">Transcription regulation</keyword>
<feature type="domain" description="HTH myb-type" evidence="9">
    <location>
        <begin position="334"/>
        <end position="393"/>
    </location>
</feature>
<evidence type="ECO:0000256" key="4">
    <source>
        <dbReference type="ARBA" id="ARBA00023163"/>
    </source>
</evidence>
<evidence type="ECO:0000256" key="1">
    <source>
        <dbReference type="ARBA" id="ARBA00004123"/>
    </source>
</evidence>
<keyword evidence="5" id="KW-0539">Nucleus</keyword>
<sequence length="749" mass="83269">MRSPPLGNGLRDDAKPAMVCSADDLRGWTDFPKGLRVLLLNEDTTSAAEIKSKLEEMDYIVSTFGDEEEALQAILDRGESFHVAIVEVNIENTERSFKFLEMAKDIPTIMISSNHCLSTMMKCIALGAAEFLQKPLSDDKLRNIWQHVVHKAFNAGASVLSKSLKPIKETVASILQLETGNSEPENQNPSQTDNDVQAQELERYPAPSTPQLERGRLVDDGDCSEQVNCLTKTECKEKDGQPVEPRKVTCSESKSVDNTCNHSFGGVTVKDSPSRIEEALHDEEVDSGVGLKTDNCHKMEENVVSSNSPNSDNVEIAAENAHQKNLGSCGIKGNRKKLKVDWTPELHKRFVQAVEQLGIDQAIPSRILEVMKVEGLTRHNVASHLQKYRMHRRHIVPKEDDRKWPTHRDPLHRSFIHRPLMAYPPHHSNYGISTGQIYQVWGHPSCNPSSMPMWGNPGVAAWQPAESWHWKTYPAMHADAWGCPVIPPQVPCTTIPQNGVRSHASNLVQAGKELPQNSLDLHPAEEVIDKVVKEVISQPWLPLPLGLKPPSTESVLTELHRQGIPNVPSPHPPPPLTQKKTRNRIAQIKRGGGKIEKEPQTGLKKLSSAVSITSKRMRRGPFPGVGGSFCPRNAHGQMGLVLFGHLVKRVCVATLWVLRHGSVSVAEKRRKKGRVEGPLRSKVVEFRAVLDVFGCLGGDSSAAVERPDMYRISARSLRALRQSRARSGEARWILCHCPVRTEGEEIERL</sequence>
<evidence type="ECO:0000256" key="3">
    <source>
        <dbReference type="ARBA" id="ARBA00023125"/>
    </source>
</evidence>
<dbReference type="Pfam" id="PF00249">
    <property type="entry name" value="Myb_DNA-binding"/>
    <property type="match status" value="1"/>
</dbReference>
<dbReference type="InterPro" id="IPR006447">
    <property type="entry name" value="Myb_dom_plants"/>
</dbReference>
<reference evidence="10 11" key="1">
    <citation type="submission" date="2021-07" db="EMBL/GenBank/DDBJ databases">
        <title>The Aristolochia fimbriata genome: insights into angiosperm evolution, floral development and chemical biosynthesis.</title>
        <authorList>
            <person name="Jiao Y."/>
        </authorList>
    </citation>
    <scope>NUCLEOTIDE SEQUENCE [LARGE SCALE GENOMIC DNA]</scope>
    <source>
        <strain evidence="10">IBCAS-2021</strain>
        <tissue evidence="10">Leaf</tissue>
    </source>
</reference>
<dbReference type="SUPFAM" id="SSF52172">
    <property type="entry name" value="CheY-like"/>
    <property type="match status" value="1"/>
</dbReference>
<dbReference type="GO" id="GO:0045893">
    <property type="term" value="P:positive regulation of DNA-templated transcription"/>
    <property type="evidence" value="ECO:0007669"/>
    <property type="project" value="InterPro"/>
</dbReference>
<keyword evidence="3" id="KW-0238">DNA-binding</keyword>
<dbReference type="PROSITE" id="PS50110">
    <property type="entry name" value="RESPONSE_REGULATORY"/>
    <property type="match status" value="1"/>
</dbReference>
<organism evidence="10 11">
    <name type="scientific">Aristolochia fimbriata</name>
    <name type="common">White veined hardy Dutchman's pipe vine</name>
    <dbReference type="NCBI Taxonomy" id="158543"/>
    <lineage>
        <taxon>Eukaryota</taxon>
        <taxon>Viridiplantae</taxon>
        <taxon>Streptophyta</taxon>
        <taxon>Embryophyta</taxon>
        <taxon>Tracheophyta</taxon>
        <taxon>Spermatophyta</taxon>
        <taxon>Magnoliopsida</taxon>
        <taxon>Magnoliidae</taxon>
        <taxon>Piperales</taxon>
        <taxon>Aristolochiaceae</taxon>
        <taxon>Aristolochia</taxon>
    </lineage>
</organism>
<dbReference type="InterPro" id="IPR011006">
    <property type="entry name" value="CheY-like_superfamily"/>
</dbReference>
<dbReference type="CDD" id="cd17584">
    <property type="entry name" value="REC_typeB_ARR-like"/>
    <property type="match status" value="1"/>
</dbReference>
<accession>A0AAV7EV06</accession>
<dbReference type="EMBL" id="JAINDJ010000003">
    <property type="protein sequence ID" value="KAG9452229.1"/>
    <property type="molecule type" value="Genomic_DNA"/>
</dbReference>
<protein>
    <recommendedName>
        <fullName evidence="12">Two-component response regulator-like APRR2</fullName>
    </recommendedName>
</protein>
<dbReference type="PROSITE" id="PS51294">
    <property type="entry name" value="HTH_MYB"/>
    <property type="match status" value="1"/>
</dbReference>
<keyword evidence="11" id="KW-1185">Reference proteome</keyword>
<gene>
    <name evidence="10" type="ORF">H6P81_005133</name>
</gene>
<dbReference type="FunFam" id="1.10.10.60:FF:000007">
    <property type="entry name" value="Two-component response regulator"/>
    <property type="match status" value="1"/>
</dbReference>
<name>A0AAV7EV06_ARIFI</name>
<evidence type="ECO:0000256" key="2">
    <source>
        <dbReference type="ARBA" id="ARBA00023015"/>
    </source>
</evidence>
<dbReference type="InterPro" id="IPR001005">
    <property type="entry name" value="SANT/Myb"/>
</dbReference>
<dbReference type="GO" id="GO:0005634">
    <property type="term" value="C:nucleus"/>
    <property type="evidence" value="ECO:0007669"/>
    <property type="project" value="UniProtKB-SubCell"/>
</dbReference>
<dbReference type="GO" id="GO:0000976">
    <property type="term" value="F:transcription cis-regulatory region binding"/>
    <property type="evidence" value="ECO:0007669"/>
    <property type="project" value="TreeGrafter"/>
</dbReference>
<dbReference type="InterPro" id="IPR009057">
    <property type="entry name" value="Homeodomain-like_sf"/>
</dbReference>
<evidence type="ECO:0000256" key="6">
    <source>
        <dbReference type="ARBA" id="ARBA00061767"/>
    </source>
</evidence>
<comment type="caution">
    <text evidence="7">Lacks conserved residue(s) required for the propagation of feature annotation.</text>
</comment>
<comment type="caution">
    <text evidence="10">The sequence shown here is derived from an EMBL/GenBank/DDBJ whole genome shotgun (WGS) entry which is preliminary data.</text>
</comment>
<evidence type="ECO:0000259" key="9">
    <source>
        <dbReference type="PROSITE" id="PS51294"/>
    </source>
</evidence>
<dbReference type="Proteomes" id="UP000825729">
    <property type="component" value="Unassembled WGS sequence"/>
</dbReference>
<comment type="subunit">
    <text evidence="6">Binds the target DNA as a monomer.</text>
</comment>
<dbReference type="SMART" id="SM00448">
    <property type="entry name" value="REC"/>
    <property type="match status" value="1"/>
</dbReference>
<dbReference type="FunFam" id="3.40.50.2300:FF:000206">
    <property type="entry name" value="Two-component response regulator-like APRR2"/>
    <property type="match status" value="1"/>
</dbReference>
<dbReference type="Gene3D" id="3.40.50.2300">
    <property type="match status" value="1"/>
</dbReference>
<feature type="domain" description="Response regulatory" evidence="8">
    <location>
        <begin position="36"/>
        <end position="149"/>
    </location>
</feature>
<dbReference type="PANTHER" id="PTHR31312">
    <property type="entry name" value="TRANSCRIPTION ACTIVATOR GLK1"/>
    <property type="match status" value="1"/>
</dbReference>
<evidence type="ECO:0000259" key="8">
    <source>
        <dbReference type="PROSITE" id="PS50110"/>
    </source>
</evidence>
<dbReference type="AlphaFoldDB" id="A0AAV7EV06"/>
<dbReference type="InterPro" id="IPR044825">
    <property type="entry name" value="GLK1/2-like"/>
</dbReference>
<evidence type="ECO:0000313" key="10">
    <source>
        <dbReference type="EMBL" id="KAG9452229.1"/>
    </source>
</evidence>
<dbReference type="InterPro" id="IPR001789">
    <property type="entry name" value="Sig_transdc_resp-reg_receiver"/>
</dbReference>